<dbReference type="Gene3D" id="3.90.226.10">
    <property type="entry name" value="2-enoyl-CoA Hydratase, Chain A, domain 1"/>
    <property type="match status" value="1"/>
</dbReference>
<keyword evidence="1" id="KW-1133">Transmembrane helix</keyword>
<dbReference type="EMBL" id="HG917869">
    <property type="protein sequence ID" value="CDM70040.1"/>
    <property type="molecule type" value="Genomic_DNA"/>
</dbReference>
<evidence type="ECO:0000256" key="1">
    <source>
        <dbReference type="SAM" id="Phobius"/>
    </source>
</evidence>
<dbReference type="PROSITE" id="PS51257">
    <property type="entry name" value="PROKAR_LIPOPROTEIN"/>
    <property type="match status" value="1"/>
</dbReference>
<keyword evidence="1" id="KW-0472">Membrane</keyword>
<keyword evidence="4" id="KW-1185">Reference proteome</keyword>
<dbReference type="KEGG" id="clt:CM240_2923"/>
<reference evidence="3 4" key="1">
    <citation type="submission" date="2013-11" db="EMBL/GenBank/DDBJ databases">
        <title>Complete genome sequence of Clostridum sp. M2/40.</title>
        <authorList>
            <person name="Wibberg D."/>
            <person name="Puehler A."/>
            <person name="Schlueter A."/>
        </authorList>
    </citation>
    <scope>NUCLEOTIDE SEQUENCE [LARGE SCALE GENOMIC DNA]</scope>
    <source>
        <strain evidence="4">M2/40</strain>
    </source>
</reference>
<dbReference type="Pfam" id="PF03572">
    <property type="entry name" value="Peptidase_S41"/>
    <property type="match status" value="1"/>
</dbReference>
<name>W6SJX9_9CLOT</name>
<evidence type="ECO:0000313" key="4">
    <source>
        <dbReference type="Proteomes" id="UP000019426"/>
    </source>
</evidence>
<dbReference type="STRING" id="1216932.CM240_2923"/>
<dbReference type="OrthoDB" id="3177522at2"/>
<evidence type="ECO:0000313" key="3">
    <source>
        <dbReference type="EMBL" id="CDM70040.1"/>
    </source>
</evidence>
<sequence>MKIAYKVGKYIVLILVFIFAVSCIYLYYTMPIQIREIEEYKSKGKVDLDKKLTRGEIKEDVNILISNIEKTHPIFLEGESSKYKVAKENLMKICNSEMTTEKLQIEVSKYLSSIEDGHTRLWWNENSVLDIKWVYLEGKLILLDENEKLTDKEVVKINDISINDLVEGIKEIFPAENYVAENMNITINLKNQSILKSLGIQDENQVKLTIKNKEEFSDVFIKYVNNDGVGSYEISDRKIDDNTFYIRLGACIVDNSSDAIVKDLKKAIKEGASNVIIDVRDNAGGNSMVCDNLLEAMDMEYGSFGGTTRFSPLAQKRRGYLRSRGSINYTSNNHYKKNENINLYVINNGATFSSAEMLVTLVRDGGLGTIVGSASSNRSSHYGDVINFQLPNSNIECQVSHKKFIRPDTSKENELVLEPDIEVSFDDDPVEKTLQIIKNLK</sequence>
<dbReference type="InterPro" id="IPR005151">
    <property type="entry name" value="Tail-specific_protease"/>
</dbReference>
<dbReference type="RefSeq" id="WP_044040210.1">
    <property type="nucleotide sequence ID" value="NZ_HG917869.1"/>
</dbReference>
<proteinExistence type="predicted"/>
<protein>
    <submittedName>
        <fullName evidence="3">Putative membrane protein</fullName>
    </submittedName>
</protein>
<dbReference type="PANTHER" id="PTHR32060">
    <property type="entry name" value="TAIL-SPECIFIC PROTEASE"/>
    <property type="match status" value="1"/>
</dbReference>
<evidence type="ECO:0000259" key="2">
    <source>
        <dbReference type="Pfam" id="PF03572"/>
    </source>
</evidence>
<dbReference type="SUPFAM" id="SSF52096">
    <property type="entry name" value="ClpP/crotonase"/>
    <property type="match status" value="1"/>
</dbReference>
<dbReference type="AlphaFoldDB" id="W6SJX9"/>
<dbReference type="GO" id="GO:0004175">
    <property type="term" value="F:endopeptidase activity"/>
    <property type="evidence" value="ECO:0007669"/>
    <property type="project" value="TreeGrafter"/>
</dbReference>
<feature type="transmembrane region" description="Helical" evidence="1">
    <location>
        <begin position="7"/>
        <end position="28"/>
    </location>
</feature>
<dbReference type="GO" id="GO:0006508">
    <property type="term" value="P:proteolysis"/>
    <property type="evidence" value="ECO:0007669"/>
    <property type="project" value="InterPro"/>
</dbReference>
<organism evidence="3 4">
    <name type="scientific">Clostridium bornimense</name>
    <dbReference type="NCBI Taxonomy" id="1216932"/>
    <lineage>
        <taxon>Bacteria</taxon>
        <taxon>Bacillati</taxon>
        <taxon>Bacillota</taxon>
        <taxon>Clostridia</taxon>
        <taxon>Eubacteriales</taxon>
        <taxon>Clostridiaceae</taxon>
        <taxon>Clostridium</taxon>
    </lineage>
</organism>
<dbReference type="GO" id="GO:0008236">
    <property type="term" value="F:serine-type peptidase activity"/>
    <property type="evidence" value="ECO:0007669"/>
    <property type="project" value="InterPro"/>
</dbReference>
<dbReference type="Proteomes" id="UP000019426">
    <property type="component" value="Chromosome M2/40_rep2"/>
</dbReference>
<dbReference type="eggNOG" id="COG0793">
    <property type="taxonomic scope" value="Bacteria"/>
</dbReference>
<dbReference type="PATRIC" id="fig|1216932.3.peg.2890"/>
<dbReference type="PANTHER" id="PTHR32060:SF22">
    <property type="entry name" value="CARBOXYL-TERMINAL-PROCESSING PEPTIDASE 3, CHLOROPLASTIC"/>
    <property type="match status" value="1"/>
</dbReference>
<dbReference type="InterPro" id="IPR029045">
    <property type="entry name" value="ClpP/crotonase-like_dom_sf"/>
</dbReference>
<gene>
    <name evidence="3" type="ORF">CM240_2923</name>
</gene>
<feature type="domain" description="Tail specific protease" evidence="2">
    <location>
        <begin position="245"/>
        <end position="423"/>
    </location>
</feature>
<accession>W6SJX9</accession>
<dbReference type="HOGENOM" id="CLU_629674_0_0_9"/>
<keyword evidence="1" id="KW-0812">Transmembrane</keyword>